<sequence>MQPFAGNAELINAHPPSLKCIKDVRQAQMGKPEPENGDENSREMANKKEELACVPTVLLPLMASDAIPQQIPSLYLKESLINIFFFYPIYLKNL</sequence>
<proteinExistence type="predicted"/>
<dbReference type="EMBL" id="CP136890">
    <property type="protein sequence ID" value="WOK91670.1"/>
    <property type="molecule type" value="Genomic_DNA"/>
</dbReference>
<accession>A0AAQ3JMC5</accession>
<evidence type="ECO:0000313" key="1">
    <source>
        <dbReference type="EMBL" id="WOK91670.1"/>
    </source>
</evidence>
<name>A0AAQ3JMC5_9LILI</name>
<protein>
    <submittedName>
        <fullName evidence="1">Uncharacterized protein</fullName>
    </submittedName>
</protein>
<keyword evidence="2" id="KW-1185">Reference proteome</keyword>
<evidence type="ECO:0000313" key="2">
    <source>
        <dbReference type="Proteomes" id="UP001327560"/>
    </source>
</evidence>
<gene>
    <name evidence="1" type="ORF">Cni_G00361</name>
</gene>
<dbReference type="Proteomes" id="UP001327560">
    <property type="component" value="Chromosome 1"/>
</dbReference>
<dbReference type="AlphaFoldDB" id="A0AAQ3JMC5"/>
<organism evidence="1 2">
    <name type="scientific">Canna indica</name>
    <name type="common">Indian-shot</name>
    <dbReference type="NCBI Taxonomy" id="4628"/>
    <lineage>
        <taxon>Eukaryota</taxon>
        <taxon>Viridiplantae</taxon>
        <taxon>Streptophyta</taxon>
        <taxon>Embryophyta</taxon>
        <taxon>Tracheophyta</taxon>
        <taxon>Spermatophyta</taxon>
        <taxon>Magnoliopsida</taxon>
        <taxon>Liliopsida</taxon>
        <taxon>Zingiberales</taxon>
        <taxon>Cannaceae</taxon>
        <taxon>Canna</taxon>
    </lineage>
</organism>
<reference evidence="1 2" key="1">
    <citation type="submission" date="2023-10" db="EMBL/GenBank/DDBJ databases">
        <title>Chromosome-scale genome assembly provides insights into flower coloration mechanisms of Canna indica.</title>
        <authorList>
            <person name="Li C."/>
        </authorList>
    </citation>
    <scope>NUCLEOTIDE SEQUENCE [LARGE SCALE GENOMIC DNA]</scope>
    <source>
        <tissue evidence="1">Flower</tissue>
    </source>
</reference>